<dbReference type="Pfam" id="PF16131">
    <property type="entry name" value="Torus"/>
    <property type="match status" value="1"/>
</dbReference>
<dbReference type="FunFam" id="3.30.70.330:FF:000249">
    <property type="entry name" value="Pre-mRNA-splicing factor CWC2, variant"/>
    <property type="match status" value="1"/>
</dbReference>
<dbReference type="PANTHER" id="PTHR14089:SF2">
    <property type="entry name" value="PRE-MRNA-SPLICING FACTOR CWC2"/>
    <property type="match status" value="1"/>
</dbReference>
<evidence type="ECO:0000256" key="4">
    <source>
        <dbReference type="ARBA" id="ARBA00022664"/>
    </source>
</evidence>
<dbReference type="Proteomes" id="UP001233271">
    <property type="component" value="Chromosome 1"/>
</dbReference>
<evidence type="ECO:0000259" key="15">
    <source>
        <dbReference type="PROSITE" id="PS50102"/>
    </source>
</evidence>
<keyword evidence="10" id="KW-0508">mRNA splicing</keyword>
<dbReference type="GO" id="GO:0017070">
    <property type="term" value="F:U6 snRNA binding"/>
    <property type="evidence" value="ECO:0007669"/>
    <property type="project" value="TreeGrafter"/>
</dbReference>
<evidence type="ECO:0000256" key="1">
    <source>
        <dbReference type="ARBA" id="ARBA00004123"/>
    </source>
</evidence>
<feature type="domain" description="C3H1-type" evidence="16">
    <location>
        <begin position="73"/>
        <end position="100"/>
    </location>
</feature>
<evidence type="ECO:0000256" key="9">
    <source>
        <dbReference type="ARBA" id="ARBA00022884"/>
    </source>
</evidence>
<evidence type="ECO:0000256" key="6">
    <source>
        <dbReference type="ARBA" id="ARBA00022728"/>
    </source>
</evidence>
<keyword evidence="6" id="KW-0747">Spliceosome</keyword>
<dbReference type="SUPFAM" id="SSF54928">
    <property type="entry name" value="RNA-binding domain, RBD"/>
    <property type="match status" value="1"/>
</dbReference>
<dbReference type="Pfam" id="PF00076">
    <property type="entry name" value="RRM_1"/>
    <property type="match status" value="1"/>
</dbReference>
<evidence type="ECO:0000256" key="7">
    <source>
        <dbReference type="ARBA" id="ARBA00022771"/>
    </source>
</evidence>
<keyword evidence="18" id="KW-1185">Reference proteome</keyword>
<dbReference type="KEGG" id="ccac:CcaHIS019_0110650"/>
<comment type="subunit">
    <text evidence="3">Associated with the spliceosome.</text>
</comment>
<evidence type="ECO:0000313" key="17">
    <source>
        <dbReference type="EMBL" id="BEI88347.1"/>
    </source>
</evidence>
<keyword evidence="4" id="KW-0507">mRNA processing</keyword>
<dbReference type="InterPro" id="IPR034181">
    <property type="entry name" value="Cwc2_RRM"/>
</dbReference>
<dbReference type="PROSITE" id="PS50102">
    <property type="entry name" value="RRM"/>
    <property type="match status" value="1"/>
</dbReference>
<reference evidence="17" key="1">
    <citation type="journal article" date="2023" name="BMC Genomics">
        <title>Chromosome-level genome assemblies of Cutaneotrichosporon spp. (Trichosporonales, Basidiomycota) reveal imbalanced evolution between nucleotide sequences and chromosome synteny.</title>
        <authorList>
            <person name="Kobayashi Y."/>
            <person name="Kayamori A."/>
            <person name="Aoki K."/>
            <person name="Shiwa Y."/>
            <person name="Matsutani M."/>
            <person name="Fujita N."/>
            <person name="Sugita T."/>
            <person name="Iwasaki W."/>
            <person name="Tanaka N."/>
            <person name="Takashima M."/>
        </authorList>
    </citation>
    <scope>NUCLEOTIDE SEQUENCE</scope>
    <source>
        <strain evidence="17">HIS019</strain>
    </source>
</reference>
<sequence length="338" mass="38294">MSDVQKRKLRPARKQVKVGDVDLTEKVQPGKEYNFWYNKWAGGDKEDALANQTLSQTRCVITRDEGYTRADTTGNRFCCVYFARGCCPYGAECSYLHRLPAANQVIEHSRDCFGREKHAEYRDDMGGVGSFNRTNRTLYVGKIHESPDRDQGKETLLRHFGEWGKIERWNILHNRGIAFVTYKYEANAQFAKEAMQHQSMDMDEILNVRWATEDPNPGEKNLEDKRIAIEGKKVIAAKLDPQLVEASQSLRALEEGNEADYYPIEAPEEPYDVDERPAKRARADEPQGGILGGDALENIKFYAEMARKNAVEERSRKVPVKATGVALLGGYSSGDESD</sequence>
<dbReference type="InterPro" id="IPR039171">
    <property type="entry name" value="Cwc2/Slt11"/>
</dbReference>
<dbReference type="GeneID" id="85492218"/>
<keyword evidence="5 14" id="KW-0479">Metal-binding</keyword>
<dbReference type="GO" id="GO:0006397">
    <property type="term" value="P:mRNA processing"/>
    <property type="evidence" value="ECO:0007669"/>
    <property type="project" value="UniProtKB-KW"/>
</dbReference>
<dbReference type="GO" id="GO:0008270">
    <property type="term" value="F:zinc ion binding"/>
    <property type="evidence" value="ECO:0007669"/>
    <property type="project" value="UniProtKB-KW"/>
</dbReference>
<dbReference type="Gene3D" id="3.30.70.330">
    <property type="match status" value="1"/>
</dbReference>
<comment type="similarity">
    <text evidence="2">Belongs to the RRM CWC2 family.</text>
</comment>
<evidence type="ECO:0000256" key="8">
    <source>
        <dbReference type="ARBA" id="ARBA00022833"/>
    </source>
</evidence>
<dbReference type="GO" id="GO:0036002">
    <property type="term" value="F:pre-mRNA binding"/>
    <property type="evidence" value="ECO:0007669"/>
    <property type="project" value="TreeGrafter"/>
</dbReference>
<dbReference type="SMART" id="SM00360">
    <property type="entry name" value="RRM"/>
    <property type="match status" value="1"/>
</dbReference>
<dbReference type="EMBL" id="AP028212">
    <property type="protein sequence ID" value="BEI88347.1"/>
    <property type="molecule type" value="Genomic_DNA"/>
</dbReference>
<organism evidence="17 18">
    <name type="scientific">Cutaneotrichosporon cavernicola</name>
    <dbReference type="NCBI Taxonomy" id="279322"/>
    <lineage>
        <taxon>Eukaryota</taxon>
        <taxon>Fungi</taxon>
        <taxon>Dikarya</taxon>
        <taxon>Basidiomycota</taxon>
        <taxon>Agaricomycotina</taxon>
        <taxon>Tremellomycetes</taxon>
        <taxon>Trichosporonales</taxon>
        <taxon>Trichosporonaceae</taxon>
        <taxon>Cutaneotrichosporon</taxon>
    </lineage>
</organism>
<dbReference type="PANTHER" id="PTHR14089">
    <property type="entry name" value="PRE-MRNA-SPLICING FACTOR RBM22"/>
    <property type="match status" value="1"/>
</dbReference>
<dbReference type="GO" id="GO:0071007">
    <property type="term" value="C:U2-type catalytic step 2 spliceosome"/>
    <property type="evidence" value="ECO:0007669"/>
    <property type="project" value="TreeGrafter"/>
</dbReference>
<feature type="zinc finger region" description="C3H1-type" evidence="14">
    <location>
        <begin position="73"/>
        <end position="100"/>
    </location>
</feature>
<protein>
    <recommendedName>
        <fullName evidence="19">Pre-mRNA-splicing factor CWC2</fullName>
    </recommendedName>
</protein>
<keyword evidence="7 14" id="KW-0863">Zinc-finger</keyword>
<evidence type="ECO:0000256" key="13">
    <source>
        <dbReference type="PROSITE-ProRule" id="PRU00176"/>
    </source>
</evidence>
<dbReference type="InterPro" id="IPR036855">
    <property type="entry name" value="Znf_CCCH_sf"/>
</dbReference>
<dbReference type="GO" id="GO:0008380">
    <property type="term" value="P:RNA splicing"/>
    <property type="evidence" value="ECO:0007669"/>
    <property type="project" value="UniProtKB-KW"/>
</dbReference>
<feature type="domain" description="RRM" evidence="15">
    <location>
        <begin position="136"/>
        <end position="213"/>
    </location>
</feature>
<dbReference type="AlphaFoldDB" id="A0AA48I2U4"/>
<keyword evidence="9 13" id="KW-0694">RNA-binding</keyword>
<evidence type="ECO:0000256" key="5">
    <source>
        <dbReference type="ARBA" id="ARBA00022723"/>
    </source>
</evidence>
<evidence type="ECO:0000256" key="12">
    <source>
        <dbReference type="ARBA" id="ARBA00023306"/>
    </source>
</evidence>
<evidence type="ECO:0000256" key="10">
    <source>
        <dbReference type="ARBA" id="ARBA00023187"/>
    </source>
</evidence>
<evidence type="ECO:0000256" key="14">
    <source>
        <dbReference type="PROSITE-ProRule" id="PRU00723"/>
    </source>
</evidence>
<comment type="subcellular location">
    <subcellularLocation>
        <location evidence="1">Nucleus</location>
    </subcellularLocation>
</comment>
<evidence type="ECO:0008006" key="19">
    <source>
        <dbReference type="Google" id="ProtNLM"/>
    </source>
</evidence>
<accession>A0AA48I2U4</accession>
<keyword evidence="11" id="KW-0539">Nucleus</keyword>
<gene>
    <name evidence="17" type="primary">CWC2</name>
    <name evidence="17" type="ORF">CcaverHIS019_0110650</name>
</gene>
<dbReference type="InterPro" id="IPR000571">
    <property type="entry name" value="Znf_CCCH"/>
</dbReference>
<dbReference type="CDD" id="cd12360">
    <property type="entry name" value="RRM_cwf2"/>
    <property type="match status" value="1"/>
</dbReference>
<dbReference type="GO" id="GO:0071006">
    <property type="term" value="C:U2-type catalytic step 1 spliceosome"/>
    <property type="evidence" value="ECO:0007669"/>
    <property type="project" value="TreeGrafter"/>
</dbReference>
<dbReference type="PROSITE" id="PS50103">
    <property type="entry name" value="ZF_C3H1"/>
    <property type="match status" value="1"/>
</dbReference>
<evidence type="ECO:0000256" key="2">
    <source>
        <dbReference type="ARBA" id="ARBA00008024"/>
    </source>
</evidence>
<dbReference type="SUPFAM" id="SSF90229">
    <property type="entry name" value="CCCH zinc finger"/>
    <property type="match status" value="1"/>
</dbReference>
<dbReference type="GO" id="GO:0000974">
    <property type="term" value="C:Prp19 complex"/>
    <property type="evidence" value="ECO:0007669"/>
    <property type="project" value="TreeGrafter"/>
</dbReference>
<dbReference type="InterPro" id="IPR032297">
    <property type="entry name" value="Torus"/>
</dbReference>
<proteinExistence type="inferred from homology"/>
<keyword evidence="8 14" id="KW-0862">Zinc</keyword>
<keyword evidence="12" id="KW-0131">Cell cycle</keyword>
<evidence type="ECO:0000256" key="11">
    <source>
        <dbReference type="ARBA" id="ARBA00023242"/>
    </source>
</evidence>
<name>A0AA48I2U4_9TREE</name>
<evidence type="ECO:0000313" key="18">
    <source>
        <dbReference type="Proteomes" id="UP001233271"/>
    </source>
</evidence>
<dbReference type="InterPro" id="IPR000504">
    <property type="entry name" value="RRM_dom"/>
</dbReference>
<dbReference type="InterPro" id="IPR035979">
    <property type="entry name" value="RBD_domain_sf"/>
</dbReference>
<dbReference type="RefSeq" id="XP_060453613.1">
    <property type="nucleotide sequence ID" value="XM_060596640.1"/>
</dbReference>
<evidence type="ECO:0000256" key="3">
    <source>
        <dbReference type="ARBA" id="ARBA00011524"/>
    </source>
</evidence>
<dbReference type="InterPro" id="IPR012677">
    <property type="entry name" value="Nucleotide-bd_a/b_plait_sf"/>
</dbReference>
<evidence type="ECO:0000259" key="16">
    <source>
        <dbReference type="PROSITE" id="PS50103"/>
    </source>
</evidence>